<accession>A0ABD0MB23</accession>
<feature type="compositionally biased region" description="Basic and acidic residues" evidence="1">
    <location>
        <begin position="459"/>
        <end position="474"/>
    </location>
</feature>
<reference evidence="2 3" key="1">
    <citation type="journal article" date="2023" name="Sci. Data">
        <title>Genome assembly of the Korean intertidal mud-creeper Batillaria attramentaria.</title>
        <authorList>
            <person name="Patra A.K."/>
            <person name="Ho P.T."/>
            <person name="Jun S."/>
            <person name="Lee S.J."/>
            <person name="Kim Y."/>
            <person name="Won Y.J."/>
        </authorList>
    </citation>
    <scope>NUCLEOTIDE SEQUENCE [LARGE SCALE GENOMIC DNA]</scope>
    <source>
        <strain evidence="2">Wonlab-2016</strain>
    </source>
</reference>
<comment type="caution">
    <text evidence="2">The sequence shown here is derived from an EMBL/GenBank/DDBJ whole genome shotgun (WGS) entry which is preliminary data.</text>
</comment>
<dbReference type="EMBL" id="JACVVK020000001">
    <property type="protein sequence ID" value="KAK7508526.1"/>
    <property type="molecule type" value="Genomic_DNA"/>
</dbReference>
<name>A0ABD0MB23_9CAEN</name>
<feature type="compositionally biased region" description="Polar residues" evidence="1">
    <location>
        <begin position="404"/>
        <end position="417"/>
    </location>
</feature>
<evidence type="ECO:0000313" key="3">
    <source>
        <dbReference type="Proteomes" id="UP001519460"/>
    </source>
</evidence>
<feature type="compositionally biased region" description="Polar residues" evidence="1">
    <location>
        <begin position="537"/>
        <end position="563"/>
    </location>
</feature>
<organism evidence="2 3">
    <name type="scientific">Batillaria attramentaria</name>
    <dbReference type="NCBI Taxonomy" id="370345"/>
    <lineage>
        <taxon>Eukaryota</taxon>
        <taxon>Metazoa</taxon>
        <taxon>Spiralia</taxon>
        <taxon>Lophotrochozoa</taxon>
        <taxon>Mollusca</taxon>
        <taxon>Gastropoda</taxon>
        <taxon>Caenogastropoda</taxon>
        <taxon>Sorbeoconcha</taxon>
        <taxon>Cerithioidea</taxon>
        <taxon>Batillariidae</taxon>
        <taxon>Batillaria</taxon>
    </lineage>
</organism>
<feature type="region of interest" description="Disordered" evidence="1">
    <location>
        <begin position="459"/>
        <end position="487"/>
    </location>
</feature>
<proteinExistence type="predicted"/>
<protein>
    <submittedName>
        <fullName evidence="2">Uncharacterized protein</fullName>
    </submittedName>
</protein>
<feature type="region of interest" description="Disordered" evidence="1">
    <location>
        <begin position="535"/>
        <end position="570"/>
    </location>
</feature>
<keyword evidence="3" id="KW-1185">Reference proteome</keyword>
<evidence type="ECO:0000256" key="1">
    <source>
        <dbReference type="SAM" id="MobiDB-lite"/>
    </source>
</evidence>
<sequence>MAANFDVVIYHGLPIHDQVHLLKDRLGDLEAYNMLYPSKIFDDNPGFGVRDITNKVVSLLRQRKKVIVEDSSASGAIRDSLLRVIKEKIPRCCVLLMHVVPKYGQLQALWDREFCVARSNCDVPLFPSDETFEVPALFLQWECAVDAAGQLVNKMATICQNWSKANLCGRILFICDGCSVARGLTTSAQERRNILHCIQTLVKTLDCPVYVLQIVSVMEAGDFCVPPNPGTLAFLQRRHLLNLHHRNTVYVYNDSKHMKMAEQAGVRHIEMSGCHGTVSNPVPQMLQQMQVLPDGTQCSRDSQSLACIPLADRADELDDSFICMDHPRGHREYVFAKDLMVLKRFQALYRENATPAGEPDSRLPSSHSVHQRKVHRDGNRTTAESQTPDMVREIPKWMVGRGDSGSSHISTQGTLEKSSSTSSTEGHVGSRRTVYIMTEKELLETAKEILRQAGREDLFPVDSSDSKDARDAPVSRKRHTSGSSVMKKIDQVHSETRTSVSHGHVTEPACQAEAVECSPKKKPKCVVSDKQDLCTPAHSTSGVHSSAKTVPVEPSSTSHNQVVRSKPAPDLSILDEIFS</sequence>
<gene>
    <name evidence="2" type="ORF">BaRGS_00000092</name>
</gene>
<dbReference type="Proteomes" id="UP001519460">
    <property type="component" value="Unassembled WGS sequence"/>
</dbReference>
<feature type="region of interest" description="Disordered" evidence="1">
    <location>
        <begin position="354"/>
        <end position="429"/>
    </location>
</feature>
<dbReference type="AlphaFoldDB" id="A0ABD0MB23"/>
<evidence type="ECO:0000313" key="2">
    <source>
        <dbReference type="EMBL" id="KAK7508526.1"/>
    </source>
</evidence>